<comment type="caution">
    <text evidence="2">The sequence shown here is derived from an EMBL/GenBank/DDBJ whole genome shotgun (WGS) entry which is preliminary data.</text>
</comment>
<keyword evidence="3" id="KW-1185">Reference proteome</keyword>
<evidence type="ECO:0000313" key="3">
    <source>
        <dbReference type="Proteomes" id="UP001597474"/>
    </source>
</evidence>
<accession>A0ABW5U416</accession>
<evidence type="ECO:0000313" key="2">
    <source>
        <dbReference type="EMBL" id="MFD2740444.1"/>
    </source>
</evidence>
<dbReference type="SUPFAM" id="SSF53756">
    <property type="entry name" value="UDP-Glycosyltransferase/glycogen phosphorylase"/>
    <property type="match status" value="1"/>
</dbReference>
<dbReference type="Pfam" id="PF04101">
    <property type="entry name" value="Glyco_tran_28_C"/>
    <property type="match status" value="1"/>
</dbReference>
<dbReference type="PANTHER" id="PTHR21015:SF28">
    <property type="entry name" value="SLL1722 PROTEIN"/>
    <property type="match status" value="1"/>
</dbReference>
<reference evidence="3" key="1">
    <citation type="journal article" date="2019" name="Int. J. Syst. Evol. Microbiol.">
        <title>The Global Catalogue of Microorganisms (GCM) 10K type strain sequencing project: providing services to taxonomists for standard genome sequencing and annotation.</title>
        <authorList>
            <consortium name="The Broad Institute Genomics Platform"/>
            <consortium name="The Broad Institute Genome Sequencing Center for Infectious Disease"/>
            <person name="Wu L."/>
            <person name="Ma J."/>
        </authorList>
    </citation>
    <scope>NUCLEOTIDE SEQUENCE [LARGE SCALE GENOMIC DNA]</scope>
    <source>
        <strain evidence="3">TISTR 2562</strain>
    </source>
</reference>
<dbReference type="PANTHER" id="PTHR21015">
    <property type="entry name" value="UDP-N-ACETYLGLUCOSAMINE--N-ACETYLMURAMYL-(PENTAPEPTIDE) PYROPHOSPHORYL-UNDECAPRENOL N-ACETYLGLUCOSAMINE TRANSFERASE 1"/>
    <property type="match status" value="1"/>
</dbReference>
<evidence type="ECO:0000259" key="1">
    <source>
        <dbReference type="Pfam" id="PF04101"/>
    </source>
</evidence>
<feature type="domain" description="Glycosyl transferase family 28 C-terminal" evidence="1">
    <location>
        <begin position="274"/>
        <end position="357"/>
    </location>
</feature>
<proteinExistence type="predicted"/>
<gene>
    <name evidence="2" type="ORF">ACFSUD_12725</name>
</gene>
<organism evidence="2 3">
    <name type="scientific">Sulfitobacter aestuarii</name>
    <dbReference type="NCBI Taxonomy" id="2161676"/>
    <lineage>
        <taxon>Bacteria</taxon>
        <taxon>Pseudomonadati</taxon>
        <taxon>Pseudomonadota</taxon>
        <taxon>Alphaproteobacteria</taxon>
        <taxon>Rhodobacterales</taxon>
        <taxon>Roseobacteraceae</taxon>
        <taxon>Sulfitobacter</taxon>
    </lineage>
</organism>
<name>A0ABW5U416_9RHOB</name>
<dbReference type="RefSeq" id="WP_386374981.1">
    <property type="nucleotide sequence ID" value="NZ_JBHUMP010000010.1"/>
</dbReference>
<sequence length="377" mass="39709">MKILIVVTHLLGSGHLSRALILARAFNAAGWQVTLASGGMPAPLLDRGDVPLLQLPPLRANGVDFSQLLDAEGKPADGRLIAARCAALSEAVNALRPDVLLTELFPFGRRGLRDEFIALLEAAQALPRPPLVCASIRDILAPPGKPKKAAFAEEMLARFYDAVLVHSDPHITTLDRSWPVSAALAEKLHYTGFVAPKPMRPHPQGIGTGEVLVSAGGGDVGKALFATALEAAARDGSRRWRLLLGGAGAADRAAAVTAPQNAIVEPARPDFRQMLPHAAASVSLCGYNTAMDVLQSGVPAVFVPFDEGNEVEQGLRAEALAALDRIAVLRSADLHARRLLKTLDRLAESPPRPAMRSGFDGAAQSVRIAAALIGARG</sequence>
<dbReference type="InterPro" id="IPR007235">
    <property type="entry name" value="Glyco_trans_28_C"/>
</dbReference>
<dbReference type="Proteomes" id="UP001597474">
    <property type="component" value="Unassembled WGS sequence"/>
</dbReference>
<dbReference type="EMBL" id="JBHUMP010000010">
    <property type="protein sequence ID" value="MFD2740444.1"/>
    <property type="molecule type" value="Genomic_DNA"/>
</dbReference>
<protein>
    <submittedName>
        <fullName evidence="2">Glycosyltransferase family protein</fullName>
    </submittedName>
</protein>
<dbReference type="Gene3D" id="3.40.50.2000">
    <property type="entry name" value="Glycogen Phosphorylase B"/>
    <property type="match status" value="2"/>
</dbReference>